<comment type="pathway">
    <text evidence="7">Porphyrin-containing compound metabolism; siroheme biosynthesis; precorrin-2 from uroporphyrinogen III: step 1/1.</text>
</comment>
<dbReference type="Gene3D" id="3.30.950.10">
    <property type="entry name" value="Methyltransferase, Cobalt-precorrin-4 Transmethylase, Domain 2"/>
    <property type="match status" value="1"/>
</dbReference>
<evidence type="ECO:0000256" key="4">
    <source>
        <dbReference type="ARBA" id="ARBA00022679"/>
    </source>
</evidence>
<dbReference type="RefSeq" id="WP_248159256.1">
    <property type="nucleotide sequence ID" value="NZ_JALNMJ010000027.1"/>
</dbReference>
<protein>
    <recommendedName>
        <fullName evidence="2">uroporphyrinogen-III C-methyltransferase</fullName>
        <ecNumber evidence="2">2.1.1.107</ecNumber>
    </recommendedName>
</protein>
<dbReference type="EC" id="2.1.1.107" evidence="2"/>
<dbReference type="Proteomes" id="UP001431221">
    <property type="component" value="Unassembled WGS sequence"/>
</dbReference>
<evidence type="ECO:0000313" key="10">
    <source>
        <dbReference type="EMBL" id="MCK7615573.1"/>
    </source>
</evidence>
<dbReference type="InterPro" id="IPR050161">
    <property type="entry name" value="Siro_Cobalamin_biosynth"/>
</dbReference>
<feature type="domain" description="Tetrapyrrole methylase" evidence="9">
    <location>
        <begin position="26"/>
        <end position="235"/>
    </location>
</feature>
<evidence type="ECO:0000313" key="11">
    <source>
        <dbReference type="Proteomes" id="UP001431221"/>
    </source>
</evidence>
<evidence type="ECO:0000256" key="6">
    <source>
        <dbReference type="ARBA" id="ARBA00023244"/>
    </source>
</evidence>
<keyword evidence="11" id="KW-1185">Reference proteome</keyword>
<evidence type="ECO:0000256" key="1">
    <source>
        <dbReference type="ARBA" id="ARBA00005879"/>
    </source>
</evidence>
<dbReference type="CDD" id="cd11642">
    <property type="entry name" value="SUMT"/>
    <property type="match status" value="1"/>
</dbReference>
<gene>
    <name evidence="10" type="primary">cobA</name>
    <name evidence="10" type="ORF">M0H32_25665</name>
</gene>
<dbReference type="InterPro" id="IPR014777">
    <property type="entry name" value="4pyrrole_Mease_sub1"/>
</dbReference>
<dbReference type="NCBIfam" id="NF004790">
    <property type="entry name" value="PRK06136.1"/>
    <property type="match status" value="1"/>
</dbReference>
<name>A0ABT0H1K5_9HYPH</name>
<dbReference type="GO" id="GO:0004851">
    <property type="term" value="F:uroporphyrin-III C-methyltransferase activity"/>
    <property type="evidence" value="ECO:0007669"/>
    <property type="project" value="UniProtKB-EC"/>
</dbReference>
<dbReference type="GO" id="GO:0032259">
    <property type="term" value="P:methylation"/>
    <property type="evidence" value="ECO:0007669"/>
    <property type="project" value="UniProtKB-KW"/>
</dbReference>
<evidence type="ECO:0000256" key="8">
    <source>
        <dbReference type="RuleBase" id="RU003960"/>
    </source>
</evidence>
<dbReference type="InterPro" id="IPR000878">
    <property type="entry name" value="4pyrrol_Mease"/>
</dbReference>
<evidence type="ECO:0000256" key="3">
    <source>
        <dbReference type="ARBA" id="ARBA00022603"/>
    </source>
</evidence>
<dbReference type="EMBL" id="JALNMJ010000027">
    <property type="protein sequence ID" value="MCK7615573.1"/>
    <property type="molecule type" value="Genomic_DNA"/>
</dbReference>
<keyword evidence="4 8" id="KW-0808">Transferase</keyword>
<evidence type="ECO:0000256" key="5">
    <source>
        <dbReference type="ARBA" id="ARBA00022691"/>
    </source>
</evidence>
<dbReference type="InterPro" id="IPR035996">
    <property type="entry name" value="4pyrrol_Methylase_sf"/>
</dbReference>
<evidence type="ECO:0000256" key="2">
    <source>
        <dbReference type="ARBA" id="ARBA00012162"/>
    </source>
</evidence>
<accession>A0ABT0H1K5</accession>
<keyword evidence="5" id="KW-0949">S-adenosyl-L-methionine</keyword>
<dbReference type="Gene3D" id="3.40.1010.10">
    <property type="entry name" value="Cobalt-precorrin-4 Transmethylase, Domain 1"/>
    <property type="match status" value="1"/>
</dbReference>
<evidence type="ECO:0000256" key="7">
    <source>
        <dbReference type="ARBA" id="ARBA00025705"/>
    </source>
</evidence>
<dbReference type="SUPFAM" id="SSF53790">
    <property type="entry name" value="Tetrapyrrole methylase"/>
    <property type="match status" value="1"/>
</dbReference>
<proteinExistence type="inferred from homology"/>
<comment type="caution">
    <text evidence="10">The sequence shown here is derived from an EMBL/GenBank/DDBJ whole genome shotgun (WGS) entry which is preliminary data.</text>
</comment>
<dbReference type="InterPro" id="IPR006366">
    <property type="entry name" value="CobA/CysG_C"/>
</dbReference>
<dbReference type="InterPro" id="IPR003043">
    <property type="entry name" value="Uropor_MeTrfase_CS"/>
</dbReference>
<dbReference type="PANTHER" id="PTHR45790">
    <property type="entry name" value="SIROHEME SYNTHASE-RELATED"/>
    <property type="match status" value="1"/>
</dbReference>
<organism evidence="10 11">
    <name type="scientific">Roseibium sediminicola</name>
    <dbReference type="NCBI Taxonomy" id="2933272"/>
    <lineage>
        <taxon>Bacteria</taxon>
        <taxon>Pseudomonadati</taxon>
        <taxon>Pseudomonadota</taxon>
        <taxon>Alphaproteobacteria</taxon>
        <taxon>Hyphomicrobiales</taxon>
        <taxon>Stappiaceae</taxon>
        <taxon>Roseibium</taxon>
    </lineage>
</organism>
<dbReference type="PANTHER" id="PTHR45790:SF3">
    <property type="entry name" value="S-ADENOSYL-L-METHIONINE-DEPENDENT UROPORPHYRINOGEN III METHYLTRANSFERASE, CHLOROPLASTIC"/>
    <property type="match status" value="1"/>
</dbReference>
<reference evidence="10" key="1">
    <citation type="submission" date="2022-04" db="EMBL/GenBank/DDBJ databases">
        <title>Roseibium sp. CAU 1639 isolated from mud.</title>
        <authorList>
            <person name="Kim W."/>
        </authorList>
    </citation>
    <scope>NUCLEOTIDE SEQUENCE</scope>
    <source>
        <strain evidence="10">CAU 1639</strain>
    </source>
</reference>
<dbReference type="InterPro" id="IPR014776">
    <property type="entry name" value="4pyrrole_Mease_sub2"/>
</dbReference>
<keyword evidence="3 8" id="KW-0489">Methyltransferase</keyword>
<dbReference type="Pfam" id="PF00590">
    <property type="entry name" value="TP_methylase"/>
    <property type="match status" value="1"/>
</dbReference>
<dbReference type="NCBIfam" id="TIGR01469">
    <property type="entry name" value="cobA_cysG_Cterm"/>
    <property type="match status" value="1"/>
</dbReference>
<dbReference type="PROSITE" id="PS00840">
    <property type="entry name" value="SUMT_2"/>
    <property type="match status" value="1"/>
</dbReference>
<comment type="similarity">
    <text evidence="1 8">Belongs to the precorrin methyltransferase family.</text>
</comment>
<sequence length="292" mass="30269">MNDDKHISSGPGTLPAGLPDFEPGWVWLAGAGPGDPGLLTLHALNGLRQADVVVYDALVDQSILAWVKPGAITDYGGKRGGKPSPKQRDITLKLIDYAKEGKRVLRLKGGDPFVFGRGGEEALGLVEAGVPFRIIPGITAGIGGLAYAGIPATHRDCNQAVTFLTGHDQTGLTPDAVNWDGIAKGSPVIVMYMAMKHLEAIAGKLIAGGRSVDEPVGIVCNASLAGQQVLETTLGKCFTDAAAAGIEPPAIVCVGEVVRLRNGLDWLGALSGKVLESDPLGLRADRRSADAG</sequence>
<keyword evidence="6" id="KW-0627">Porphyrin biosynthesis</keyword>
<evidence type="ECO:0000259" key="9">
    <source>
        <dbReference type="Pfam" id="PF00590"/>
    </source>
</evidence>